<reference evidence="2 3" key="1">
    <citation type="submission" date="2017-08" db="EMBL/GenBank/DDBJ databases">
        <title>Harnessing the power of phylogenomics to disentangle the directionality and signatures of interkingdom host jumping in the parasitic fungal genus Tolypocladium.</title>
        <authorList>
            <person name="Quandt C.A."/>
            <person name="Patterson W."/>
            <person name="Spatafora J.W."/>
        </authorList>
    </citation>
    <scope>NUCLEOTIDE SEQUENCE [LARGE SCALE GENOMIC DNA]</scope>
    <source>
        <strain evidence="2 3">CBS 113982</strain>
    </source>
</reference>
<proteinExistence type="predicted"/>
<protein>
    <submittedName>
        <fullName evidence="2">Uncharacterized protein</fullName>
    </submittedName>
</protein>
<organism evidence="2 3">
    <name type="scientific">Tolypocladium capitatum</name>
    <dbReference type="NCBI Taxonomy" id="45235"/>
    <lineage>
        <taxon>Eukaryota</taxon>
        <taxon>Fungi</taxon>
        <taxon>Dikarya</taxon>
        <taxon>Ascomycota</taxon>
        <taxon>Pezizomycotina</taxon>
        <taxon>Sordariomycetes</taxon>
        <taxon>Hypocreomycetidae</taxon>
        <taxon>Hypocreales</taxon>
        <taxon>Ophiocordycipitaceae</taxon>
        <taxon>Tolypocladium</taxon>
    </lineage>
</organism>
<evidence type="ECO:0000313" key="3">
    <source>
        <dbReference type="Proteomes" id="UP000236621"/>
    </source>
</evidence>
<feature type="region of interest" description="Disordered" evidence="1">
    <location>
        <begin position="250"/>
        <end position="279"/>
    </location>
</feature>
<name>A0A2K3QGI8_9HYPO</name>
<sequence length="279" mass="32530">MSAIFRQVIERRLEHHRQLQLQPLPKPRPQPQSHSERRRHRHLHHHHARHRHYARHRSRHRSRSRHQRSPLQQTHEPPVGEPKIVRERRKGNIYLTKQFEPCDEALWEKEVVVHIVLQKVVRSSAASLISYKRRSRTIVTCHPALIWRPLRIRGPYASLDLDTLDNLKTTLRTWVCKLHRRGVLFPIMEHNVFLTAKKPNRSVLFLGHLQFCTLRDVWVPSEWDRQLQVQLGEIELLFEPLEAIARSKLGGDAGDGHNAAEEAVTGGKPDEGANTGETG</sequence>
<keyword evidence="3" id="KW-1185">Reference proteome</keyword>
<evidence type="ECO:0000313" key="2">
    <source>
        <dbReference type="EMBL" id="PNY26658.1"/>
    </source>
</evidence>
<feature type="region of interest" description="Disordered" evidence="1">
    <location>
        <begin position="16"/>
        <end position="85"/>
    </location>
</feature>
<gene>
    <name evidence="2" type="ORF">TCAP_03411</name>
</gene>
<dbReference type="EMBL" id="NRSZ01000518">
    <property type="protein sequence ID" value="PNY26658.1"/>
    <property type="molecule type" value="Genomic_DNA"/>
</dbReference>
<evidence type="ECO:0000256" key="1">
    <source>
        <dbReference type="SAM" id="MobiDB-lite"/>
    </source>
</evidence>
<dbReference type="AlphaFoldDB" id="A0A2K3QGI8"/>
<feature type="compositionally biased region" description="Basic residues" evidence="1">
    <location>
        <begin position="36"/>
        <end position="68"/>
    </location>
</feature>
<dbReference type="Proteomes" id="UP000236621">
    <property type="component" value="Unassembled WGS sequence"/>
</dbReference>
<dbReference type="OrthoDB" id="10637715at2759"/>
<comment type="caution">
    <text evidence="2">The sequence shown here is derived from an EMBL/GenBank/DDBJ whole genome shotgun (WGS) entry which is preliminary data.</text>
</comment>
<accession>A0A2K3QGI8</accession>